<dbReference type="RefSeq" id="WP_281484501.1">
    <property type="nucleotide sequence ID" value="NZ_CP124543.1"/>
</dbReference>
<dbReference type="AlphaFoldDB" id="A0AAJ6NV89"/>
<organism evidence="1 2">
    <name type="scientific">Halotia branconii CENA392</name>
    <dbReference type="NCBI Taxonomy" id="1539056"/>
    <lineage>
        <taxon>Bacteria</taxon>
        <taxon>Bacillati</taxon>
        <taxon>Cyanobacteriota</taxon>
        <taxon>Cyanophyceae</taxon>
        <taxon>Nostocales</taxon>
        <taxon>Nodulariaceae</taxon>
        <taxon>Halotia</taxon>
    </lineage>
</organism>
<evidence type="ECO:0000313" key="2">
    <source>
        <dbReference type="Proteomes" id="UP001223520"/>
    </source>
</evidence>
<reference evidence="1 2" key="1">
    <citation type="journal article" date="2023" name="Limnol Oceanogr Lett">
        <title>Environmental adaptations by the intertidal Antarctic cyanobacterium Halotia branconii CENA392 as revealed using long-read genome sequencing.</title>
        <authorList>
            <person name="Dextro R.B."/>
            <person name="Delbaje E."/>
            <person name="Freitas P.N.N."/>
            <person name="Geraldes V."/>
            <person name="Pinto E."/>
            <person name="Long P.F."/>
            <person name="Fiore M.F."/>
        </authorList>
    </citation>
    <scope>NUCLEOTIDE SEQUENCE [LARGE SCALE GENOMIC DNA]</scope>
    <source>
        <strain evidence="1 2">CENA392</strain>
    </source>
</reference>
<gene>
    <name evidence="1" type="ORF">QI031_07175</name>
</gene>
<dbReference type="EMBL" id="CP124543">
    <property type="protein sequence ID" value="WGV27262.1"/>
    <property type="molecule type" value="Genomic_DNA"/>
</dbReference>
<protein>
    <submittedName>
        <fullName evidence="1">Uncharacterized protein</fullName>
    </submittedName>
</protein>
<proteinExistence type="predicted"/>
<dbReference type="KEGG" id="hbq:QI031_07175"/>
<evidence type="ECO:0000313" key="1">
    <source>
        <dbReference type="EMBL" id="WGV27262.1"/>
    </source>
</evidence>
<name>A0AAJ6NV89_9CYAN</name>
<keyword evidence="2" id="KW-1185">Reference proteome</keyword>
<sequence length="80" mass="8945">MHVISVLHHYGHEAPNLNFLFHLVIDLRQSFSPSANTKTTIVTMQTLLKFDGTATCLDSLGATPWAFAPSLEQLMVRLCF</sequence>
<dbReference type="Proteomes" id="UP001223520">
    <property type="component" value="Chromosome"/>
</dbReference>
<accession>A0AAJ6NV89</accession>